<name>A0A2D3VGE8_9PEZI</name>
<dbReference type="AlphaFoldDB" id="A0A2D3VGE8"/>
<proteinExistence type="predicted"/>
<feature type="region of interest" description="Disordered" evidence="1">
    <location>
        <begin position="1"/>
        <end position="226"/>
    </location>
</feature>
<feature type="compositionally biased region" description="Basic and acidic residues" evidence="1">
    <location>
        <begin position="72"/>
        <end position="86"/>
    </location>
</feature>
<dbReference type="PANTHER" id="PTHR37014">
    <property type="entry name" value="EXPRESSION LETHALITY PROTEIN HEL10, PUTATIVE (AFU_ORTHOLOGUE AFUA_1G06580)-RELATED"/>
    <property type="match status" value="1"/>
</dbReference>
<feature type="compositionally biased region" description="Basic and acidic residues" evidence="1">
    <location>
        <begin position="151"/>
        <end position="219"/>
    </location>
</feature>
<dbReference type="GeneID" id="35600772"/>
<dbReference type="OrthoDB" id="3649111at2759"/>
<organism evidence="2 3">
    <name type="scientific">Ramularia collo-cygni</name>
    <dbReference type="NCBI Taxonomy" id="112498"/>
    <lineage>
        <taxon>Eukaryota</taxon>
        <taxon>Fungi</taxon>
        <taxon>Dikarya</taxon>
        <taxon>Ascomycota</taxon>
        <taxon>Pezizomycotina</taxon>
        <taxon>Dothideomycetes</taxon>
        <taxon>Dothideomycetidae</taxon>
        <taxon>Mycosphaerellales</taxon>
        <taxon>Mycosphaerellaceae</taxon>
        <taxon>Ramularia</taxon>
    </lineage>
</organism>
<evidence type="ECO:0000256" key="1">
    <source>
        <dbReference type="SAM" id="MobiDB-lite"/>
    </source>
</evidence>
<feature type="compositionally biased region" description="Basic and acidic residues" evidence="1">
    <location>
        <begin position="304"/>
        <end position="326"/>
    </location>
</feature>
<gene>
    <name evidence="2" type="ORF">RCC_05618</name>
</gene>
<feature type="compositionally biased region" description="Low complexity" evidence="1">
    <location>
        <begin position="330"/>
        <end position="339"/>
    </location>
</feature>
<evidence type="ECO:0000313" key="2">
    <source>
        <dbReference type="EMBL" id="CZT19763.1"/>
    </source>
</evidence>
<dbReference type="STRING" id="112498.A0A2D3VGE8"/>
<feature type="compositionally biased region" description="Basic and acidic residues" evidence="1">
    <location>
        <begin position="20"/>
        <end position="39"/>
    </location>
</feature>
<dbReference type="RefSeq" id="XP_023626653.1">
    <property type="nucleotide sequence ID" value="XM_023770885.1"/>
</dbReference>
<feature type="compositionally biased region" description="Basic and acidic residues" evidence="1">
    <location>
        <begin position="340"/>
        <end position="364"/>
    </location>
</feature>
<reference evidence="2 3" key="1">
    <citation type="submission" date="2016-03" db="EMBL/GenBank/DDBJ databases">
        <authorList>
            <person name="Ploux O."/>
        </authorList>
    </citation>
    <scope>NUCLEOTIDE SEQUENCE [LARGE SCALE GENOMIC DNA]</scope>
    <source>
        <strain evidence="2 3">URUG2</strain>
    </source>
</reference>
<accession>A0A2D3VGE8</accession>
<keyword evidence="3" id="KW-1185">Reference proteome</keyword>
<feature type="compositionally biased region" description="Basic and acidic residues" evidence="1">
    <location>
        <begin position="115"/>
        <end position="144"/>
    </location>
</feature>
<dbReference type="Proteomes" id="UP000225277">
    <property type="component" value="Unassembled WGS sequence"/>
</dbReference>
<dbReference type="EMBL" id="FJUY01000008">
    <property type="protein sequence ID" value="CZT19763.1"/>
    <property type="molecule type" value="Genomic_DNA"/>
</dbReference>
<evidence type="ECO:0000313" key="3">
    <source>
        <dbReference type="Proteomes" id="UP000225277"/>
    </source>
</evidence>
<sequence length="364" mass="42047">MSREMFSPPPGQGRPPASGYEDRRDRRSQQRFDPPRASEYEDYDAPRTAYQDDRPYAPADPRPHSFNQVTPYDDRAEPEWPEDQRVYTHRVPPPPSDYELGRKPYPPTGGRIPNHRYDDRTHNDRRPHNDRYSDYSYSDDRSYDDGPYDNRPCDDRFYDDRYNDRSYDDRSYDDRSYDDRSYESRDRERETRPRRERPAEEELKEKALGYPSDPKKGGRDILGGSEGERGMAAKLIGGAGGAFLGQTFGRGHTLETIAGAAVGAIAAAAIEKQIEKRKEEKVIVRRGRDGYAATPAGPFPQPGRDMRDVRETGRDEAPQGLKERLRSLSKKGLSSLSGRRPTEERRRRSDSYNSVDSRRRERSR</sequence>
<dbReference type="PANTHER" id="PTHR37014:SF10">
    <property type="entry name" value="RICH PROTEIN MS8, PUTATIVE (AFU_ORTHOLOGUE AFUA_7G05650)-RELATED"/>
    <property type="match status" value="1"/>
</dbReference>
<protein>
    <recommendedName>
        <fullName evidence="4">Glycine zipper 2TM domain-containing protein</fullName>
    </recommendedName>
</protein>
<evidence type="ECO:0008006" key="4">
    <source>
        <dbReference type="Google" id="ProtNLM"/>
    </source>
</evidence>
<feature type="region of interest" description="Disordered" evidence="1">
    <location>
        <begin position="281"/>
        <end position="364"/>
    </location>
</feature>